<comment type="caution">
    <text evidence="1">The sequence shown here is derived from an EMBL/GenBank/DDBJ whole genome shotgun (WGS) entry which is preliminary data.</text>
</comment>
<reference evidence="2" key="1">
    <citation type="journal article" date="2015" name="Nat. Genet.">
        <title>The genome and transcriptome of the zoonotic hookworm Ancylostoma ceylanicum identify infection-specific gene families.</title>
        <authorList>
            <person name="Schwarz E.M."/>
            <person name="Hu Y."/>
            <person name="Antoshechkin I."/>
            <person name="Miller M.M."/>
            <person name="Sternberg P.W."/>
            <person name="Aroian R.V."/>
        </authorList>
    </citation>
    <scope>NUCLEOTIDE SEQUENCE</scope>
    <source>
        <strain evidence="2">HY135</strain>
    </source>
</reference>
<organism evidence="1 2">
    <name type="scientific">Ancylostoma ceylanicum</name>
    <dbReference type="NCBI Taxonomy" id="53326"/>
    <lineage>
        <taxon>Eukaryota</taxon>
        <taxon>Metazoa</taxon>
        <taxon>Ecdysozoa</taxon>
        <taxon>Nematoda</taxon>
        <taxon>Chromadorea</taxon>
        <taxon>Rhabditida</taxon>
        <taxon>Rhabditina</taxon>
        <taxon>Rhabditomorpha</taxon>
        <taxon>Strongyloidea</taxon>
        <taxon>Ancylostomatidae</taxon>
        <taxon>Ancylostomatinae</taxon>
        <taxon>Ancylostoma</taxon>
    </lineage>
</organism>
<evidence type="ECO:0000313" key="2">
    <source>
        <dbReference type="Proteomes" id="UP000024635"/>
    </source>
</evidence>
<accession>A0A016W0V3</accession>
<gene>
    <name evidence="1" type="primary">Acey_s0002.g701</name>
    <name evidence="1" type="synonym">Acey-vps-20</name>
    <name evidence="1" type="ORF">Y032_0002g701</name>
</gene>
<dbReference type="Proteomes" id="UP000024635">
    <property type="component" value="Unassembled WGS sequence"/>
</dbReference>
<protein>
    <submittedName>
        <fullName evidence="1">Uncharacterized protein</fullName>
    </submittedName>
</protein>
<sequence length="102" mass="11463">MWAEQDESFFYALLDEILAHSNCFRSLQKGTLHTIHSNNVSGKCSHPPSSLAEIVWIMFDSARKIMQGEMVCQKRRDVVEAGSSRHAIEIAGSSLQRLCLVL</sequence>
<dbReference type="EMBL" id="JARK01001338">
    <property type="protein sequence ID" value="EYC33280.1"/>
    <property type="molecule type" value="Genomic_DNA"/>
</dbReference>
<name>A0A016W0V3_9BILA</name>
<dbReference type="AlphaFoldDB" id="A0A016W0V3"/>
<proteinExistence type="predicted"/>
<evidence type="ECO:0000313" key="1">
    <source>
        <dbReference type="EMBL" id="EYC33280.1"/>
    </source>
</evidence>
<keyword evidence="2" id="KW-1185">Reference proteome</keyword>
<dbReference type="OrthoDB" id="441172at2759"/>